<gene>
    <name evidence="1" type="ORF">CB5_LOCUS6617</name>
</gene>
<reference evidence="1" key="1">
    <citation type="submission" date="2020-07" db="EMBL/GenBank/DDBJ databases">
        <authorList>
            <person name="Lin J."/>
        </authorList>
    </citation>
    <scope>NUCLEOTIDE SEQUENCE</scope>
</reference>
<sequence length="136" mass="14860">MHETLTLADQLSGSPQRAVYRYKLDGCTGTGLMVVPVQPLACTGTGPVTLRPEPRVVNFAGLVPVQGPVYRYKAADFVQFELQGAFRDCGPFITAPTPLRAFFVLEPEEEKGTRRLEDTFVGANEGFRLPLVSLTS</sequence>
<dbReference type="EMBL" id="LR862143">
    <property type="protein sequence ID" value="CAD1823406.1"/>
    <property type="molecule type" value="Genomic_DNA"/>
</dbReference>
<evidence type="ECO:0000313" key="1">
    <source>
        <dbReference type="EMBL" id="CAD1823406.1"/>
    </source>
</evidence>
<organism evidence="1">
    <name type="scientific">Ananas comosus var. bracteatus</name>
    <name type="common">red pineapple</name>
    <dbReference type="NCBI Taxonomy" id="296719"/>
    <lineage>
        <taxon>Eukaryota</taxon>
        <taxon>Viridiplantae</taxon>
        <taxon>Streptophyta</taxon>
        <taxon>Embryophyta</taxon>
        <taxon>Tracheophyta</taxon>
        <taxon>Spermatophyta</taxon>
        <taxon>Magnoliopsida</taxon>
        <taxon>Liliopsida</taxon>
        <taxon>Poales</taxon>
        <taxon>Bromeliaceae</taxon>
        <taxon>Bromelioideae</taxon>
        <taxon>Ananas</taxon>
    </lineage>
</organism>
<proteinExistence type="predicted"/>
<dbReference type="AlphaFoldDB" id="A0A6V7NYD0"/>
<accession>A0A6V7NYD0</accession>
<protein>
    <submittedName>
        <fullName evidence="1">Uncharacterized protein</fullName>
    </submittedName>
</protein>
<name>A0A6V7NYD0_ANACO</name>